<dbReference type="EMBL" id="PPPD01000003">
    <property type="protein sequence ID" value="PNY79426.1"/>
    <property type="molecule type" value="Genomic_DNA"/>
</dbReference>
<dbReference type="InterPro" id="IPR011043">
    <property type="entry name" value="Gal_Oxase/kelch_b-propeller"/>
</dbReference>
<reference evidence="2 3" key="1">
    <citation type="submission" date="2018-01" db="EMBL/GenBank/DDBJ databases">
        <title>Deinococcus koreensis sp. nov., a radiation-resistant bacterium isolated from river water.</title>
        <authorList>
            <person name="Choi A."/>
        </authorList>
    </citation>
    <scope>NUCLEOTIDE SEQUENCE [LARGE SCALE GENOMIC DNA]</scope>
    <source>
        <strain evidence="2 3">SJW1-2</strain>
    </source>
</reference>
<comment type="caution">
    <text evidence="2">The sequence shown here is derived from an EMBL/GenBank/DDBJ whole genome shotgun (WGS) entry which is preliminary data.</text>
</comment>
<feature type="region of interest" description="Disordered" evidence="1">
    <location>
        <begin position="20"/>
        <end position="45"/>
    </location>
</feature>
<proteinExistence type="predicted"/>
<dbReference type="GO" id="GO:0016787">
    <property type="term" value="F:hydrolase activity"/>
    <property type="evidence" value="ECO:0007669"/>
    <property type="project" value="UniProtKB-KW"/>
</dbReference>
<dbReference type="PANTHER" id="PTHR46773:SF5">
    <property type="entry name" value="OS04G0487100 PROTEIN"/>
    <property type="match status" value="1"/>
</dbReference>
<keyword evidence="3" id="KW-1185">Reference proteome</keyword>
<dbReference type="AlphaFoldDB" id="A0A2K3USA8"/>
<gene>
    <name evidence="2" type="ORF">CVO96_18465</name>
</gene>
<dbReference type="Pfam" id="PF01344">
    <property type="entry name" value="Kelch_1"/>
    <property type="match status" value="1"/>
</dbReference>
<dbReference type="SUPFAM" id="SSF50965">
    <property type="entry name" value="Galactose oxidase, central domain"/>
    <property type="match status" value="1"/>
</dbReference>
<keyword evidence="2" id="KW-0378">Hydrolase</keyword>
<accession>A0A2K3USA8</accession>
<dbReference type="OrthoDB" id="58712at2"/>
<dbReference type="InterPro" id="IPR006652">
    <property type="entry name" value="Kelch_1"/>
</dbReference>
<dbReference type="Gene3D" id="2.120.10.80">
    <property type="entry name" value="Kelch-type beta propeller"/>
    <property type="match status" value="2"/>
</dbReference>
<sequence length="681" mass="71010">MSLGFQFGRLILRRGATHPLERGAAGAETGEESGRVSTPTPRRRPGLPALARLVGLGALLSLAAAACDQPAGPDDRPAQIELQPAALVFSSVQTRPSAAQRLTLSNPGQTALRLTTLSLGGPNAGDFELLAPPALPLEIGAGGQVEFQARLLAGTQPGVLRASLEAAGAGEPRQLSLSGLRATGLEGTNEPPLAQIVDALNYRIDVGSPALELGTGSVLLGEEIRAPLFRRAGTGPVRLRPVARYSPDGPAPFGFFTLDGPSGGARLKELGTIPAGEHQTLHPAVTASTRLDFDPGDQPFGVYLAPNAYAPQGTFTLDSLNGGPTRRGVRVYPVRDRAGEVVADTYLLGLEPAANGDYQDAVFLLEQAQPVPAVLGWGARGAAPTTLYEGQGAAVGGRLYVFGGFDRNLDGVPTATRAAWRFDASDNRWAALKPAPQALTHAGTAVDGASIYVAGGFLGDHPGPETDQVWRYDTAADSWTALPPLPSPRGAGALVRLGRDLHFFGGVRRTPDGEYRDDNAQHWVLPLDGGSWREAAPLPNARNHLAGVALGGRIYAIGGQHGGNEARDNQSDVHAYDPATDAWTAVSPLPLPLSHIAASTTVWRGQIVVVGGVTNASGSGAFEGREMETVLAYDPRSNRWSRLQPLPAPRQSSVADVIGDALVVSTGSTSAGPTDTTWQGN</sequence>
<protein>
    <submittedName>
        <fullName evidence="2">Glycosyl hydrolase</fullName>
    </submittedName>
</protein>
<evidence type="ECO:0000256" key="1">
    <source>
        <dbReference type="SAM" id="MobiDB-lite"/>
    </source>
</evidence>
<dbReference type="Proteomes" id="UP000236379">
    <property type="component" value="Unassembled WGS sequence"/>
</dbReference>
<dbReference type="Pfam" id="PF24681">
    <property type="entry name" value="Kelch_KLHDC2_KLHL20_DRC7"/>
    <property type="match status" value="1"/>
</dbReference>
<dbReference type="PANTHER" id="PTHR46773">
    <property type="match status" value="1"/>
</dbReference>
<organism evidence="2 3">
    <name type="scientific">Deinococcus koreensis</name>
    <dbReference type="NCBI Taxonomy" id="2054903"/>
    <lineage>
        <taxon>Bacteria</taxon>
        <taxon>Thermotogati</taxon>
        <taxon>Deinococcota</taxon>
        <taxon>Deinococci</taxon>
        <taxon>Deinococcales</taxon>
        <taxon>Deinococcaceae</taxon>
        <taxon>Deinococcus</taxon>
    </lineage>
</organism>
<dbReference type="InterPro" id="IPR015915">
    <property type="entry name" value="Kelch-typ_b-propeller"/>
</dbReference>
<evidence type="ECO:0000313" key="2">
    <source>
        <dbReference type="EMBL" id="PNY79426.1"/>
    </source>
</evidence>
<dbReference type="SMART" id="SM00612">
    <property type="entry name" value="Kelch"/>
    <property type="match status" value="4"/>
</dbReference>
<evidence type="ECO:0000313" key="3">
    <source>
        <dbReference type="Proteomes" id="UP000236379"/>
    </source>
</evidence>
<dbReference type="InterPro" id="IPR053256">
    <property type="entry name" value="Kelch_repeat-containing"/>
</dbReference>
<name>A0A2K3USA8_9DEIO</name>